<keyword evidence="2" id="KW-0808">Transferase</keyword>
<keyword evidence="3" id="KW-1185">Reference proteome</keyword>
<proteinExistence type="predicted"/>
<dbReference type="Pfam" id="PF08241">
    <property type="entry name" value="Methyltransf_11"/>
    <property type="match status" value="1"/>
</dbReference>
<comment type="caution">
    <text evidence="2">The sequence shown here is derived from an EMBL/GenBank/DDBJ whole genome shotgun (WGS) entry which is preliminary data.</text>
</comment>
<dbReference type="GO" id="GO:0032259">
    <property type="term" value="P:methylation"/>
    <property type="evidence" value="ECO:0007669"/>
    <property type="project" value="UniProtKB-KW"/>
</dbReference>
<organism evidence="2 3">
    <name type="scientific">Maccoyibacter intestinihominis</name>
    <dbReference type="NCBI Taxonomy" id="3133499"/>
    <lineage>
        <taxon>Bacteria</taxon>
        <taxon>Bacillati</taxon>
        <taxon>Bacillota</taxon>
        <taxon>Clostridia</taxon>
        <taxon>Lachnospirales</taxon>
        <taxon>Lachnospiraceae</taxon>
        <taxon>Maccoyibacter</taxon>
    </lineage>
</organism>
<feature type="domain" description="Methyltransferase type 11" evidence="1">
    <location>
        <begin position="52"/>
        <end position="146"/>
    </location>
</feature>
<dbReference type="Proteomes" id="UP001454489">
    <property type="component" value="Unassembled WGS sequence"/>
</dbReference>
<dbReference type="EMBL" id="JBBMEX010000020">
    <property type="protein sequence ID" value="MEQ2558890.1"/>
    <property type="molecule type" value="Genomic_DNA"/>
</dbReference>
<gene>
    <name evidence="2" type="ORF">WMO43_13660</name>
</gene>
<evidence type="ECO:0000313" key="3">
    <source>
        <dbReference type="Proteomes" id="UP001454489"/>
    </source>
</evidence>
<dbReference type="RefSeq" id="WP_353531556.1">
    <property type="nucleotide sequence ID" value="NZ_JBBMEX010000020.1"/>
</dbReference>
<dbReference type="EC" id="2.1.-.-" evidence="2"/>
<dbReference type="CDD" id="cd02440">
    <property type="entry name" value="AdoMet_MTases"/>
    <property type="match status" value="1"/>
</dbReference>
<evidence type="ECO:0000313" key="2">
    <source>
        <dbReference type="EMBL" id="MEQ2558890.1"/>
    </source>
</evidence>
<dbReference type="Gene3D" id="3.40.50.150">
    <property type="entry name" value="Vaccinia Virus protein VP39"/>
    <property type="match status" value="1"/>
</dbReference>
<dbReference type="PANTHER" id="PTHR43591:SF24">
    <property type="entry name" value="2-METHOXY-6-POLYPRENYL-1,4-BENZOQUINOL METHYLASE, MITOCHONDRIAL"/>
    <property type="match status" value="1"/>
</dbReference>
<dbReference type="SUPFAM" id="SSF53335">
    <property type="entry name" value="S-adenosyl-L-methionine-dependent methyltransferases"/>
    <property type="match status" value="1"/>
</dbReference>
<accession>A0ABV1HGP4</accession>
<sequence length="195" mass="21998">MTNEEYKQLSLKEFTKAAKNYESDHAGLYEMCKKDYPDILEELEKEPFSDLLDAGCGPAPMISLLAKKYPDRHYTGLDLTPAMIEQAKKKNIPNAEFVVGDCENFPFEDNAFDAIICSNSFHHYPDPLAFFKSVQRCLRPGGRLVLRDVTSDNKLLLWFMDKIELPLANLCGHGDVKIATRGLIADCCKQVVKCA</sequence>
<keyword evidence="2" id="KW-0489">Methyltransferase</keyword>
<reference evidence="2 3" key="1">
    <citation type="submission" date="2024-03" db="EMBL/GenBank/DDBJ databases">
        <title>Human intestinal bacterial collection.</title>
        <authorList>
            <person name="Pauvert C."/>
            <person name="Hitch T.C.A."/>
            <person name="Clavel T."/>
        </authorList>
    </citation>
    <scope>NUCLEOTIDE SEQUENCE [LARGE SCALE GENOMIC DNA]</scope>
    <source>
        <strain evidence="2 3">CLA-AA-H185</strain>
    </source>
</reference>
<dbReference type="InterPro" id="IPR013216">
    <property type="entry name" value="Methyltransf_11"/>
</dbReference>
<dbReference type="InterPro" id="IPR029063">
    <property type="entry name" value="SAM-dependent_MTases_sf"/>
</dbReference>
<name>A0ABV1HGP4_9FIRM</name>
<dbReference type="GO" id="GO:0008168">
    <property type="term" value="F:methyltransferase activity"/>
    <property type="evidence" value="ECO:0007669"/>
    <property type="project" value="UniProtKB-KW"/>
</dbReference>
<dbReference type="PANTHER" id="PTHR43591">
    <property type="entry name" value="METHYLTRANSFERASE"/>
    <property type="match status" value="1"/>
</dbReference>
<evidence type="ECO:0000259" key="1">
    <source>
        <dbReference type="Pfam" id="PF08241"/>
    </source>
</evidence>
<protein>
    <submittedName>
        <fullName evidence="2">Class I SAM-dependent methyltransferase</fullName>
        <ecNumber evidence="2">2.1.-.-</ecNumber>
    </submittedName>
</protein>